<feature type="region of interest" description="Disordered" evidence="1">
    <location>
        <begin position="49"/>
        <end position="68"/>
    </location>
</feature>
<evidence type="ECO:0000313" key="3">
    <source>
        <dbReference type="Proteomes" id="UP000197418"/>
    </source>
</evidence>
<reference evidence="2 3" key="1">
    <citation type="submission" date="2016-04" db="EMBL/GenBank/DDBJ databases">
        <title>Complete genome sequence of Thermococcus pacificus type strain P4.</title>
        <authorList>
            <person name="Oger P.M."/>
        </authorList>
    </citation>
    <scope>NUCLEOTIDE SEQUENCE [LARGE SCALE GENOMIC DNA]</scope>
    <source>
        <strain evidence="2 3">P-4</strain>
    </source>
</reference>
<gene>
    <name evidence="2" type="ORF">A3L08_03805</name>
</gene>
<dbReference type="Proteomes" id="UP000197418">
    <property type="component" value="Chromosome"/>
</dbReference>
<protein>
    <submittedName>
        <fullName evidence="2">Uncharacterized protein</fullName>
    </submittedName>
</protein>
<proteinExistence type="predicted"/>
<accession>A0A218P6V8</accession>
<evidence type="ECO:0000313" key="2">
    <source>
        <dbReference type="EMBL" id="ASJ06513.1"/>
    </source>
</evidence>
<dbReference type="KEGG" id="tpaf:A3L08_03805"/>
<name>A0A218P6V8_9EURY</name>
<dbReference type="AlphaFoldDB" id="A0A218P6V8"/>
<sequence length="68" mass="7560">MKESTGEVEITFPSQTGALVVVTLYGNRGFAETLKSAVEACRQSENVEERLISSRRIPSRGQSFPREK</sequence>
<organism evidence="2 3">
    <name type="scientific">Thermococcus pacificus</name>
    <dbReference type="NCBI Taxonomy" id="71998"/>
    <lineage>
        <taxon>Archaea</taxon>
        <taxon>Methanobacteriati</taxon>
        <taxon>Methanobacteriota</taxon>
        <taxon>Thermococci</taxon>
        <taxon>Thermococcales</taxon>
        <taxon>Thermococcaceae</taxon>
        <taxon>Thermococcus</taxon>
    </lineage>
</organism>
<evidence type="ECO:0000256" key="1">
    <source>
        <dbReference type="SAM" id="MobiDB-lite"/>
    </source>
</evidence>
<dbReference type="EMBL" id="CP015102">
    <property type="protein sequence ID" value="ASJ06513.1"/>
    <property type="molecule type" value="Genomic_DNA"/>
</dbReference>
<keyword evidence="3" id="KW-1185">Reference proteome</keyword>